<dbReference type="GO" id="GO:0005886">
    <property type="term" value="C:plasma membrane"/>
    <property type="evidence" value="ECO:0007669"/>
    <property type="project" value="TreeGrafter"/>
</dbReference>
<evidence type="ECO:0000313" key="10">
    <source>
        <dbReference type="Proteomes" id="UP000594262"/>
    </source>
</evidence>
<dbReference type="SUPFAM" id="SSF49503">
    <property type="entry name" value="Cupredoxins"/>
    <property type="match status" value="3"/>
</dbReference>
<feature type="domain" description="Plastocyanin-like" evidence="7">
    <location>
        <begin position="511"/>
        <end position="655"/>
    </location>
</feature>
<dbReference type="InterPro" id="IPR002355">
    <property type="entry name" value="Cu_oxidase_Cu_BS"/>
</dbReference>
<keyword evidence="4" id="KW-0186">Copper</keyword>
<dbReference type="CDD" id="cd13858">
    <property type="entry name" value="CuRO_1_tcLCC2_insect_like"/>
    <property type="match status" value="1"/>
</dbReference>
<name>A0A7M5U5Q1_9CNID</name>
<dbReference type="InterPro" id="IPR011707">
    <property type="entry name" value="Cu-oxidase-like_N"/>
</dbReference>
<dbReference type="CDD" id="cd13905">
    <property type="entry name" value="CuRO_3_tcLLC2_insect_like"/>
    <property type="match status" value="1"/>
</dbReference>
<evidence type="ECO:0000256" key="5">
    <source>
        <dbReference type="SAM" id="Phobius"/>
    </source>
</evidence>
<dbReference type="Pfam" id="PF07732">
    <property type="entry name" value="Cu-oxidase_3"/>
    <property type="match status" value="1"/>
</dbReference>
<protein>
    <submittedName>
        <fullName evidence="9">Uncharacterized protein</fullName>
    </submittedName>
</protein>
<keyword evidence="3" id="KW-0560">Oxidoreductase</keyword>
<evidence type="ECO:0000256" key="2">
    <source>
        <dbReference type="ARBA" id="ARBA00022723"/>
    </source>
</evidence>
<proteinExistence type="inferred from homology"/>
<feature type="domain" description="Plastocyanin-like" evidence="6">
    <location>
        <begin position="220"/>
        <end position="374"/>
    </location>
</feature>
<evidence type="ECO:0000259" key="6">
    <source>
        <dbReference type="Pfam" id="PF00394"/>
    </source>
</evidence>
<evidence type="ECO:0000256" key="3">
    <source>
        <dbReference type="ARBA" id="ARBA00023002"/>
    </source>
</evidence>
<keyword evidence="2" id="KW-0479">Metal-binding</keyword>
<dbReference type="InterPro" id="IPR008972">
    <property type="entry name" value="Cupredoxin"/>
</dbReference>
<dbReference type="GeneID" id="136804466"/>
<keyword evidence="5" id="KW-1133">Transmembrane helix</keyword>
<sequence length="745" mass="84304">MIGVETLPLIHHLKVMAFAIHIFVFLTLTLGLTNGELCEEKICRYEFMVREGRSMMYAVKYATGWQDVYDVVLNGSRLHLKSNDYHKTVPDVSHEELSQHSNPLDGVPRTLIMINGRYKGPTIEVMEGAQVVVKVVNNLQKQSLSIHWHGMHQRSTMYSDGVPYITQCPISSGQSFTYRFYANPAGTHWYHSHTSNQKADGVYGGVIIHRKPPVVPYSIFVISDWYHVTSTELETLNPYATFDKGSGVFHSHNLDKDNSFDGVKLSSLTYVSGLINGRGRYDNNQAPLSYFHVTKGQTIQFHIVGALSEYAYRISIDQHSLTVIESDGFPVQPVRLQSLIIFGGETYVIEVEADQPIQSYWIKAETLKDGEGPFVRKEDKMIPKAQVLAVFHYEGADNRTDPTSLPRNCTSAEPCHVLNCPWRAYPAKEYPYTECINVDQLRSDGDSLSNAEQSTDEEILSPTADIHELFLNFAFATGSSINMHRFIFPKSSPVYDSRTELTPCVEECFDDGCRCTNVLELPKNKIIQLILMSYTTTNDPGKNYTSMGHHPVHLHGHSFHVLKQGFGVMDNQTNLIADLNQDIICDNKPCSRQHWKDDMTQRLNFDQPPVKDTVIVPSSGYVVVRFRSDNPGFWLMHCHTMFHITEGMMLVFNESFPDMQQPPKSLPQCNSFEMEDGSFDAWVGGNDKTRKEPLKSTSCGNTEILLYVVITLSVISVISMATSFYLFCNRDKHNKVNGSMEMSEK</sequence>
<organism evidence="9 10">
    <name type="scientific">Clytia hemisphaerica</name>
    <dbReference type="NCBI Taxonomy" id="252671"/>
    <lineage>
        <taxon>Eukaryota</taxon>
        <taxon>Metazoa</taxon>
        <taxon>Cnidaria</taxon>
        <taxon>Hydrozoa</taxon>
        <taxon>Hydroidolina</taxon>
        <taxon>Leptothecata</taxon>
        <taxon>Obeliida</taxon>
        <taxon>Clytiidae</taxon>
        <taxon>Clytia</taxon>
    </lineage>
</organism>
<keyword evidence="5" id="KW-0812">Transmembrane</keyword>
<dbReference type="PROSITE" id="PS00080">
    <property type="entry name" value="MULTICOPPER_OXIDASE2"/>
    <property type="match status" value="1"/>
</dbReference>
<dbReference type="GO" id="GO:0006826">
    <property type="term" value="P:iron ion transport"/>
    <property type="evidence" value="ECO:0007669"/>
    <property type="project" value="TreeGrafter"/>
</dbReference>
<dbReference type="InterPro" id="IPR011706">
    <property type="entry name" value="Cu-oxidase_C"/>
</dbReference>
<reference evidence="9" key="1">
    <citation type="submission" date="2021-01" db="UniProtKB">
        <authorList>
            <consortium name="EnsemblMetazoa"/>
        </authorList>
    </citation>
    <scope>IDENTIFICATION</scope>
</reference>
<evidence type="ECO:0000259" key="8">
    <source>
        <dbReference type="Pfam" id="PF07732"/>
    </source>
</evidence>
<comment type="similarity">
    <text evidence="1">Belongs to the multicopper oxidase family.</text>
</comment>
<feature type="transmembrane region" description="Helical" evidence="5">
    <location>
        <begin position="704"/>
        <end position="727"/>
    </location>
</feature>
<accession>A0A7M5U5Q1</accession>
<dbReference type="Pfam" id="PF00394">
    <property type="entry name" value="Cu-oxidase"/>
    <property type="match status" value="1"/>
</dbReference>
<dbReference type="InterPro" id="IPR033138">
    <property type="entry name" value="Cu_oxidase_CS"/>
</dbReference>
<dbReference type="InterPro" id="IPR045087">
    <property type="entry name" value="Cu-oxidase_fam"/>
</dbReference>
<feature type="domain" description="Plastocyanin-like" evidence="8">
    <location>
        <begin position="100"/>
        <end position="211"/>
    </location>
</feature>
<dbReference type="PROSITE" id="PS00079">
    <property type="entry name" value="MULTICOPPER_OXIDASE1"/>
    <property type="match status" value="1"/>
</dbReference>
<dbReference type="PANTHER" id="PTHR11709:SF394">
    <property type="entry name" value="FI03373P-RELATED"/>
    <property type="match status" value="1"/>
</dbReference>
<dbReference type="InterPro" id="IPR001117">
    <property type="entry name" value="Cu-oxidase_2nd"/>
</dbReference>
<dbReference type="Pfam" id="PF07731">
    <property type="entry name" value="Cu-oxidase_2"/>
    <property type="match status" value="1"/>
</dbReference>
<evidence type="ECO:0000313" key="9">
    <source>
        <dbReference type="EnsemblMetazoa" id="CLYHEMP006567.1"/>
    </source>
</evidence>
<keyword evidence="10" id="KW-1185">Reference proteome</keyword>
<dbReference type="Proteomes" id="UP000594262">
    <property type="component" value="Unplaced"/>
</dbReference>
<dbReference type="CDD" id="cd13884">
    <property type="entry name" value="CuRO_2_tcLCC_insect_like"/>
    <property type="match status" value="1"/>
</dbReference>
<dbReference type="GO" id="GO:0016491">
    <property type="term" value="F:oxidoreductase activity"/>
    <property type="evidence" value="ECO:0007669"/>
    <property type="project" value="UniProtKB-KW"/>
</dbReference>
<dbReference type="GO" id="GO:0005507">
    <property type="term" value="F:copper ion binding"/>
    <property type="evidence" value="ECO:0007669"/>
    <property type="project" value="InterPro"/>
</dbReference>
<evidence type="ECO:0000259" key="7">
    <source>
        <dbReference type="Pfam" id="PF07731"/>
    </source>
</evidence>
<dbReference type="EnsemblMetazoa" id="CLYHEMT006567.1">
    <property type="protein sequence ID" value="CLYHEMP006567.1"/>
    <property type="gene ID" value="CLYHEMG006567"/>
</dbReference>
<dbReference type="PANTHER" id="PTHR11709">
    <property type="entry name" value="MULTI-COPPER OXIDASE"/>
    <property type="match status" value="1"/>
</dbReference>
<keyword evidence="5" id="KW-0472">Membrane</keyword>
<dbReference type="RefSeq" id="XP_066917252.1">
    <property type="nucleotide sequence ID" value="XM_067061151.1"/>
</dbReference>
<dbReference type="OrthoDB" id="2121828at2759"/>
<dbReference type="FunFam" id="2.60.40.420:FF:000045">
    <property type="entry name" value="Laccase 2"/>
    <property type="match status" value="1"/>
</dbReference>
<evidence type="ECO:0000256" key="4">
    <source>
        <dbReference type="ARBA" id="ARBA00023008"/>
    </source>
</evidence>
<evidence type="ECO:0000256" key="1">
    <source>
        <dbReference type="ARBA" id="ARBA00010609"/>
    </source>
</evidence>
<dbReference type="AlphaFoldDB" id="A0A7M5U5Q1"/>
<dbReference type="Gene3D" id="2.60.40.420">
    <property type="entry name" value="Cupredoxins - blue copper proteins"/>
    <property type="match status" value="3"/>
</dbReference>